<feature type="region of interest" description="Disordered" evidence="1">
    <location>
        <begin position="108"/>
        <end position="131"/>
    </location>
</feature>
<dbReference type="Proteomes" id="UP000596661">
    <property type="component" value="Chromosome 8"/>
</dbReference>
<reference evidence="2" key="2">
    <citation type="submission" date="2021-03" db="UniProtKB">
        <authorList>
            <consortium name="EnsemblPlants"/>
        </authorList>
    </citation>
    <scope>IDENTIFICATION</scope>
</reference>
<dbReference type="AlphaFoldDB" id="A0A803Q7I5"/>
<keyword evidence="3" id="KW-1185">Reference proteome</keyword>
<name>A0A803Q7I5_CANSA</name>
<dbReference type="Gramene" id="evm.model.08.1071">
    <property type="protein sequence ID" value="cds.evm.model.08.1071"/>
    <property type="gene ID" value="evm.TU.08.1071"/>
</dbReference>
<evidence type="ECO:0000313" key="2">
    <source>
        <dbReference type="EnsemblPlants" id="cds.evm.model.08.1071"/>
    </source>
</evidence>
<proteinExistence type="predicted"/>
<feature type="compositionally biased region" description="Basic and acidic residues" evidence="1">
    <location>
        <begin position="108"/>
        <end position="120"/>
    </location>
</feature>
<evidence type="ECO:0000313" key="3">
    <source>
        <dbReference type="Proteomes" id="UP000596661"/>
    </source>
</evidence>
<dbReference type="EMBL" id="UZAU01000697">
    <property type="status" value="NOT_ANNOTATED_CDS"/>
    <property type="molecule type" value="Genomic_DNA"/>
</dbReference>
<accession>A0A803Q7I5</accession>
<evidence type="ECO:0000256" key="1">
    <source>
        <dbReference type="SAM" id="MobiDB-lite"/>
    </source>
</evidence>
<sequence>MTIEKCKEMRQVIVDEEEAGENVMVFPKLEALALHRLPNLKSFNCGNSGIQFPNLEKVIVSECPHMENFSSGNVITSKLAKIITKLRYEYIYDVMYEEGIEEVWKGDLKTSNEQPMKSDQDYDSCSTSSSE</sequence>
<reference evidence="2" key="1">
    <citation type="submission" date="2018-11" db="EMBL/GenBank/DDBJ databases">
        <authorList>
            <person name="Grassa J C."/>
        </authorList>
    </citation>
    <scope>NUCLEOTIDE SEQUENCE [LARGE SCALE GENOMIC DNA]</scope>
</reference>
<feature type="compositionally biased region" description="Polar residues" evidence="1">
    <location>
        <begin position="121"/>
        <end position="131"/>
    </location>
</feature>
<organism evidence="2 3">
    <name type="scientific">Cannabis sativa</name>
    <name type="common">Hemp</name>
    <name type="synonym">Marijuana</name>
    <dbReference type="NCBI Taxonomy" id="3483"/>
    <lineage>
        <taxon>Eukaryota</taxon>
        <taxon>Viridiplantae</taxon>
        <taxon>Streptophyta</taxon>
        <taxon>Embryophyta</taxon>
        <taxon>Tracheophyta</taxon>
        <taxon>Spermatophyta</taxon>
        <taxon>Magnoliopsida</taxon>
        <taxon>eudicotyledons</taxon>
        <taxon>Gunneridae</taxon>
        <taxon>Pentapetalae</taxon>
        <taxon>rosids</taxon>
        <taxon>fabids</taxon>
        <taxon>Rosales</taxon>
        <taxon>Cannabaceae</taxon>
        <taxon>Cannabis</taxon>
    </lineage>
</organism>
<dbReference type="EnsemblPlants" id="evm.model.08.1071">
    <property type="protein sequence ID" value="cds.evm.model.08.1071"/>
    <property type="gene ID" value="evm.TU.08.1071"/>
</dbReference>
<protein>
    <submittedName>
        <fullName evidence="2">Uncharacterized protein</fullName>
    </submittedName>
</protein>